<accession>A0AAD2FUQ1</accession>
<dbReference type="GO" id="GO:0004527">
    <property type="term" value="F:exonuclease activity"/>
    <property type="evidence" value="ECO:0007669"/>
    <property type="project" value="UniProtKB-KW"/>
</dbReference>
<evidence type="ECO:0000256" key="7">
    <source>
        <dbReference type="ARBA" id="ARBA00023204"/>
    </source>
</evidence>
<protein>
    <recommendedName>
        <fullName evidence="15">Phospholipase D/nuclease</fullName>
    </recommendedName>
</protein>
<evidence type="ECO:0000313" key="13">
    <source>
        <dbReference type="EMBL" id="CAJ1953880.1"/>
    </source>
</evidence>
<feature type="binding site" evidence="10">
    <location>
        <position position="479"/>
    </location>
    <ligand>
        <name>substrate</name>
    </ligand>
</feature>
<dbReference type="AlphaFoldDB" id="A0AAD2FUQ1"/>
<evidence type="ECO:0000256" key="5">
    <source>
        <dbReference type="ARBA" id="ARBA00022801"/>
    </source>
</evidence>
<feature type="active site" description="Nucleophile" evidence="9">
    <location>
        <position position="211"/>
    </location>
</feature>
<dbReference type="EMBL" id="CAKOGP040001847">
    <property type="protein sequence ID" value="CAJ1953880.1"/>
    <property type="molecule type" value="Genomic_DNA"/>
</dbReference>
<gene>
    <name evidence="13" type="ORF">CYCCA115_LOCUS14477</name>
</gene>
<feature type="active site" description="Proton donor/acceptor" evidence="9">
    <location>
        <position position="477"/>
    </location>
</feature>
<keyword evidence="7" id="KW-0234">DNA repair</keyword>
<dbReference type="Gene3D" id="3.30.870.10">
    <property type="entry name" value="Endonuclease Chain A"/>
    <property type="match status" value="2"/>
</dbReference>
<dbReference type="GO" id="GO:0005634">
    <property type="term" value="C:nucleus"/>
    <property type="evidence" value="ECO:0007669"/>
    <property type="project" value="UniProtKB-SubCell"/>
</dbReference>
<dbReference type="GO" id="GO:0006281">
    <property type="term" value="P:DNA repair"/>
    <property type="evidence" value="ECO:0007669"/>
    <property type="project" value="UniProtKB-KW"/>
</dbReference>
<reference evidence="13" key="1">
    <citation type="submission" date="2023-08" db="EMBL/GenBank/DDBJ databases">
        <authorList>
            <person name="Audoor S."/>
            <person name="Bilcke G."/>
        </authorList>
    </citation>
    <scope>NUCLEOTIDE SEQUENCE</scope>
</reference>
<dbReference type="InterPro" id="IPR010347">
    <property type="entry name" value="Tdp1"/>
</dbReference>
<evidence type="ECO:0000256" key="10">
    <source>
        <dbReference type="PIRSR" id="PIRSR610347-2"/>
    </source>
</evidence>
<comment type="caution">
    <text evidence="13">The sequence shown here is derived from an EMBL/GenBank/DDBJ whole genome shotgun (WGS) entry which is preliminary data.</text>
</comment>
<keyword evidence="6" id="KW-0269">Exonuclease</keyword>
<organism evidence="13 14">
    <name type="scientific">Cylindrotheca closterium</name>
    <dbReference type="NCBI Taxonomy" id="2856"/>
    <lineage>
        <taxon>Eukaryota</taxon>
        <taxon>Sar</taxon>
        <taxon>Stramenopiles</taxon>
        <taxon>Ochrophyta</taxon>
        <taxon>Bacillariophyta</taxon>
        <taxon>Bacillariophyceae</taxon>
        <taxon>Bacillariophycidae</taxon>
        <taxon>Bacillariales</taxon>
        <taxon>Bacillariaceae</taxon>
        <taxon>Cylindrotheca</taxon>
    </lineage>
</organism>
<dbReference type="GO" id="GO:0017005">
    <property type="term" value="F:3'-tyrosyl-DNA phosphodiesterase activity"/>
    <property type="evidence" value="ECO:0007669"/>
    <property type="project" value="TreeGrafter"/>
</dbReference>
<dbReference type="Proteomes" id="UP001295423">
    <property type="component" value="Unassembled WGS sequence"/>
</dbReference>
<evidence type="ECO:0000256" key="11">
    <source>
        <dbReference type="PIRSR" id="PIRSR610347-3"/>
    </source>
</evidence>
<keyword evidence="3" id="KW-0540">Nuclease</keyword>
<dbReference type="PANTHER" id="PTHR12415">
    <property type="entry name" value="TYROSYL-DNA PHOSPHODIESTERASE 1"/>
    <property type="match status" value="1"/>
</dbReference>
<feature type="site" description="Interaction with DNA" evidence="11">
    <location>
        <position position="519"/>
    </location>
</feature>
<evidence type="ECO:0000256" key="3">
    <source>
        <dbReference type="ARBA" id="ARBA00022722"/>
    </source>
</evidence>
<evidence type="ECO:0000256" key="8">
    <source>
        <dbReference type="ARBA" id="ARBA00023242"/>
    </source>
</evidence>
<evidence type="ECO:0008006" key="15">
    <source>
        <dbReference type="Google" id="ProtNLM"/>
    </source>
</evidence>
<comment type="similarity">
    <text evidence="2">Belongs to the tyrosyl-DNA phosphodiesterase family.</text>
</comment>
<proteinExistence type="inferred from homology"/>
<dbReference type="Pfam" id="PF06087">
    <property type="entry name" value="Tyr-DNA_phospho"/>
    <property type="match status" value="1"/>
</dbReference>
<name>A0AAD2FUQ1_9STRA</name>
<dbReference type="SUPFAM" id="SSF56024">
    <property type="entry name" value="Phospholipase D/nuclease"/>
    <property type="match status" value="2"/>
</dbReference>
<comment type="subcellular location">
    <subcellularLocation>
        <location evidence="1">Nucleus</location>
    </subcellularLocation>
</comment>
<keyword evidence="8" id="KW-0539">Nucleus</keyword>
<evidence type="ECO:0000256" key="2">
    <source>
        <dbReference type="ARBA" id="ARBA00010205"/>
    </source>
</evidence>
<evidence type="ECO:0000256" key="1">
    <source>
        <dbReference type="ARBA" id="ARBA00004123"/>
    </source>
</evidence>
<evidence type="ECO:0000313" key="14">
    <source>
        <dbReference type="Proteomes" id="UP001295423"/>
    </source>
</evidence>
<keyword evidence="5" id="KW-0378">Hydrolase</keyword>
<dbReference type="GO" id="GO:0003697">
    <property type="term" value="F:single-stranded DNA binding"/>
    <property type="evidence" value="ECO:0007669"/>
    <property type="project" value="TreeGrafter"/>
</dbReference>
<keyword evidence="4" id="KW-0227">DNA damage</keyword>
<evidence type="ECO:0000256" key="9">
    <source>
        <dbReference type="PIRSR" id="PIRSR610347-1"/>
    </source>
</evidence>
<keyword evidence="14" id="KW-1185">Reference proteome</keyword>
<dbReference type="GO" id="GO:0003690">
    <property type="term" value="F:double-stranded DNA binding"/>
    <property type="evidence" value="ECO:0007669"/>
    <property type="project" value="TreeGrafter"/>
</dbReference>
<feature type="region of interest" description="Disordered" evidence="12">
    <location>
        <begin position="1"/>
        <end position="28"/>
    </location>
</feature>
<dbReference type="PANTHER" id="PTHR12415:SF0">
    <property type="entry name" value="TYROSYL-DNA PHOSPHODIESTERASE 1"/>
    <property type="match status" value="1"/>
</dbReference>
<feature type="binding site" evidence="10">
    <location>
        <position position="213"/>
    </location>
    <ligand>
        <name>substrate</name>
    </ligand>
</feature>
<evidence type="ECO:0000256" key="6">
    <source>
        <dbReference type="ARBA" id="ARBA00022839"/>
    </source>
</evidence>
<evidence type="ECO:0000256" key="12">
    <source>
        <dbReference type="SAM" id="MobiDB-lite"/>
    </source>
</evidence>
<evidence type="ECO:0000256" key="4">
    <source>
        <dbReference type="ARBA" id="ARBA00022763"/>
    </source>
</evidence>
<sequence length="596" mass="66282">MEEKPSKRPRRTSPARSVNDDGTETADFLTAATTTSTTSTTNSNNKTPTNQELFLDASQTPVIKLFASIEDLKLRQDLGSREITMSSSSHLNYIMTLREILGLDPIWKPFKGSHNPTTIAQGYPGRKSIEWFALSNFLCDFSFLMEEHPELLSVRNKVFFTQSGGGNNPDSWRFLDPSADFCPLNPKEEPSTYGTPTTNPLQYKFDYGSHHTKMFLVGMEDRLRVVVSTANIGKVDLELQANGAFVQDFPFKSSVKAAAAPSSLGDDFEKTLIHYFESYGYRTKKQWSNGGPARTLVDQLAQYDFSNAKAILIPSIPGYHAILPEGEQRPREGRATKPLQGYLKLKNAIQTHANVPSSHSSTRYGPVVSQFSSIGSLSEKWLKDFATSLSVVPPTITNSMGKQQPDLVDMIKLVWPTISEIEGSNQGISGGAAVPGRIKNLTKKCVKPLLCKWTTTKTTLTSTNNSMMIHKPRSIPHIKTFFQLQHQHRMITNADNGSSNNKEKSPSFAWFCMGSQNLSKAAWGEIINGKFGKCHRVVSWEMAVLICPSIMGKRLVPFTGRGEQEGGDMPIPLPYDSIPQRYCSPNDQPWNIDYMA</sequence>